<comment type="caution">
    <text evidence="10">The sequence shown here is derived from an EMBL/GenBank/DDBJ whole genome shotgun (WGS) entry which is preliminary data.</text>
</comment>
<feature type="binding site" evidence="8">
    <location>
        <position position="26"/>
    </location>
    <ligand>
        <name>ATP</name>
        <dbReference type="ChEBI" id="CHEBI:30616"/>
    </ligand>
</feature>
<dbReference type="GO" id="GO:0005524">
    <property type="term" value="F:ATP binding"/>
    <property type="evidence" value="ECO:0007669"/>
    <property type="project" value="UniProtKB-KW"/>
</dbReference>
<dbReference type="Proteomes" id="UP000557739">
    <property type="component" value="Unassembled WGS sequence"/>
</dbReference>
<dbReference type="NCBIfam" id="TIGR01027">
    <property type="entry name" value="proB"/>
    <property type="match status" value="1"/>
</dbReference>
<dbReference type="InterPro" id="IPR011529">
    <property type="entry name" value="Glu_5kinase"/>
</dbReference>
<dbReference type="InterPro" id="IPR015947">
    <property type="entry name" value="PUA-like_sf"/>
</dbReference>
<reference evidence="10 11" key="1">
    <citation type="submission" date="2020-08" db="EMBL/GenBank/DDBJ databases">
        <title>Genomic Encyclopedia of Type Strains, Phase IV (KMG-IV): sequencing the most valuable type-strain genomes for metagenomic binning, comparative biology and taxonomic classification.</title>
        <authorList>
            <person name="Goeker M."/>
        </authorList>
    </citation>
    <scope>NUCLEOTIDE SEQUENCE [LARGE SCALE GENOMIC DNA]</scope>
    <source>
        <strain evidence="10 11">DSM 27244</strain>
    </source>
</reference>
<keyword evidence="6 8" id="KW-0418">Kinase</keyword>
<organism evidence="10 11">
    <name type="scientific">Sphingomonas yantingensis</name>
    <dbReference type="NCBI Taxonomy" id="1241761"/>
    <lineage>
        <taxon>Bacteria</taxon>
        <taxon>Pseudomonadati</taxon>
        <taxon>Pseudomonadota</taxon>
        <taxon>Alphaproteobacteria</taxon>
        <taxon>Sphingomonadales</taxon>
        <taxon>Sphingomonadaceae</taxon>
        <taxon>Sphingomonas</taxon>
    </lineage>
</organism>
<dbReference type="InterPro" id="IPR041739">
    <property type="entry name" value="G5K_ProB"/>
</dbReference>
<evidence type="ECO:0000256" key="7">
    <source>
        <dbReference type="ARBA" id="ARBA00022840"/>
    </source>
</evidence>
<dbReference type="FunFam" id="3.40.1160.10:FF:000006">
    <property type="entry name" value="Glutamate 5-kinase"/>
    <property type="match status" value="1"/>
</dbReference>
<dbReference type="InterPro" id="IPR005715">
    <property type="entry name" value="Glu_5kinase/COase_Synthase"/>
</dbReference>
<dbReference type="GO" id="GO:0005829">
    <property type="term" value="C:cytosol"/>
    <property type="evidence" value="ECO:0007669"/>
    <property type="project" value="TreeGrafter"/>
</dbReference>
<dbReference type="GO" id="GO:0004349">
    <property type="term" value="F:glutamate 5-kinase activity"/>
    <property type="evidence" value="ECO:0007669"/>
    <property type="project" value="UniProtKB-UniRule"/>
</dbReference>
<dbReference type="Gene3D" id="3.40.1160.10">
    <property type="entry name" value="Acetylglutamate kinase-like"/>
    <property type="match status" value="1"/>
</dbReference>
<dbReference type="CDD" id="cd21157">
    <property type="entry name" value="PUA_G5K"/>
    <property type="match status" value="1"/>
</dbReference>
<dbReference type="PROSITE" id="PS50890">
    <property type="entry name" value="PUA"/>
    <property type="match status" value="1"/>
</dbReference>
<dbReference type="SUPFAM" id="SSF53633">
    <property type="entry name" value="Carbamate kinase-like"/>
    <property type="match status" value="1"/>
</dbReference>
<dbReference type="SUPFAM" id="SSF88697">
    <property type="entry name" value="PUA domain-like"/>
    <property type="match status" value="1"/>
</dbReference>
<dbReference type="PRINTS" id="PR00474">
    <property type="entry name" value="GLU5KINASE"/>
</dbReference>
<evidence type="ECO:0000259" key="9">
    <source>
        <dbReference type="SMART" id="SM00359"/>
    </source>
</evidence>
<dbReference type="PROSITE" id="PS00902">
    <property type="entry name" value="GLUTAMATE_5_KINASE"/>
    <property type="match status" value="1"/>
</dbReference>
<dbReference type="SMART" id="SM00359">
    <property type="entry name" value="PUA"/>
    <property type="match status" value="1"/>
</dbReference>
<protein>
    <recommendedName>
        <fullName evidence="8">Glutamate 5-kinase</fullName>
        <ecNumber evidence="8">2.7.2.11</ecNumber>
    </recommendedName>
    <alternativeName>
        <fullName evidence="8">Gamma-glutamyl kinase</fullName>
        <shortName evidence="8">GK</shortName>
    </alternativeName>
</protein>
<evidence type="ECO:0000256" key="5">
    <source>
        <dbReference type="ARBA" id="ARBA00022741"/>
    </source>
</evidence>
<name>A0A7W9AMZ0_9SPHN</name>
<comment type="function">
    <text evidence="8">Catalyzes the transfer of a phosphate group to glutamate to form L-glutamate 5-phosphate.</text>
</comment>
<sequence>MVAGLIAPSNAATPFAPAACPRLVVKVGSALLVDAGGAIRRDWLASLVADVAERVRAGQQVAIVSSGAIALGARRLRLPKGGRASLEDAQAAAATGQIALAGTWAALLHDHGLTAAQMLLTLDDLEDRRRYLNAAATLDRLLKLGVVPIINENDSVATEEIRFGDNDRLAARVAGAAMAGGVILLSDVDGLYTTNPASDPDAALIPRVDDIASVAHMADRHSASGMGSGGMVAKVEAARIAVAAGAHLAIASGHGDHALASFTESGRGTLFVAASNAPARKAWLRGGLTARGTIHVDAGACAALREGRSLLAAGATRIEGRFARGDLVVLAGPDARPIARGLTEYADTDAALIVGRRSDEHEALLGYAPRAALVHRNHMALL</sequence>
<keyword evidence="1 8" id="KW-0963">Cytoplasm</keyword>
<dbReference type="GO" id="GO:0055129">
    <property type="term" value="P:L-proline biosynthetic process"/>
    <property type="evidence" value="ECO:0007669"/>
    <property type="project" value="UniProtKB-UniRule"/>
</dbReference>
<keyword evidence="7 8" id="KW-0067">ATP-binding</keyword>
<keyword evidence="5 8" id="KW-0547">Nucleotide-binding</keyword>
<evidence type="ECO:0000256" key="6">
    <source>
        <dbReference type="ARBA" id="ARBA00022777"/>
    </source>
</evidence>
<dbReference type="InterPro" id="IPR001057">
    <property type="entry name" value="Glu/AcGlu_kinase"/>
</dbReference>
<feature type="binding site" evidence="8">
    <location>
        <position position="66"/>
    </location>
    <ligand>
        <name>substrate</name>
    </ligand>
</feature>
<keyword evidence="4 8" id="KW-0808">Transferase</keyword>
<accession>A0A7W9AMZ0</accession>
<dbReference type="Pfam" id="PF00696">
    <property type="entry name" value="AA_kinase"/>
    <property type="match status" value="1"/>
</dbReference>
<evidence type="ECO:0000256" key="2">
    <source>
        <dbReference type="ARBA" id="ARBA00022605"/>
    </source>
</evidence>
<comment type="catalytic activity">
    <reaction evidence="8">
        <text>L-glutamate + ATP = L-glutamyl 5-phosphate + ADP</text>
        <dbReference type="Rhea" id="RHEA:14877"/>
        <dbReference type="ChEBI" id="CHEBI:29985"/>
        <dbReference type="ChEBI" id="CHEBI:30616"/>
        <dbReference type="ChEBI" id="CHEBI:58274"/>
        <dbReference type="ChEBI" id="CHEBI:456216"/>
        <dbReference type="EC" id="2.7.2.11"/>
    </reaction>
</comment>
<comment type="caution">
    <text evidence="8">Lacks conserved residue(s) required for the propagation of feature annotation.</text>
</comment>
<keyword evidence="3 8" id="KW-0641">Proline biosynthesis</keyword>
<keyword evidence="11" id="KW-1185">Reference proteome</keyword>
<dbReference type="PIRSF" id="PIRSF000729">
    <property type="entry name" value="GK"/>
    <property type="match status" value="1"/>
</dbReference>
<dbReference type="UniPathway" id="UPA00098">
    <property type="reaction ID" value="UER00359"/>
</dbReference>
<evidence type="ECO:0000256" key="4">
    <source>
        <dbReference type="ARBA" id="ARBA00022679"/>
    </source>
</evidence>
<dbReference type="Pfam" id="PF01472">
    <property type="entry name" value="PUA"/>
    <property type="match status" value="1"/>
</dbReference>
<dbReference type="InterPro" id="IPR036974">
    <property type="entry name" value="PUA_sf"/>
</dbReference>
<dbReference type="InterPro" id="IPR036393">
    <property type="entry name" value="AceGlu_kinase-like_sf"/>
</dbReference>
<evidence type="ECO:0000256" key="3">
    <source>
        <dbReference type="ARBA" id="ARBA00022650"/>
    </source>
</evidence>
<evidence type="ECO:0000256" key="1">
    <source>
        <dbReference type="ARBA" id="ARBA00022490"/>
    </source>
</evidence>
<feature type="binding site" evidence="8">
    <location>
        <position position="154"/>
    </location>
    <ligand>
        <name>substrate</name>
    </ligand>
</feature>
<evidence type="ECO:0000313" key="10">
    <source>
        <dbReference type="EMBL" id="MBB5697328.1"/>
    </source>
</evidence>
<dbReference type="EC" id="2.7.2.11" evidence="8"/>
<evidence type="ECO:0000256" key="8">
    <source>
        <dbReference type="HAMAP-Rule" id="MF_00456"/>
    </source>
</evidence>
<feature type="binding site" evidence="8">
    <location>
        <position position="166"/>
    </location>
    <ligand>
        <name>substrate</name>
    </ligand>
</feature>
<dbReference type="HAMAP" id="MF_00456">
    <property type="entry name" value="ProB"/>
    <property type="match status" value="1"/>
</dbReference>
<dbReference type="CDD" id="cd04242">
    <property type="entry name" value="AAK_G5K_ProB"/>
    <property type="match status" value="1"/>
</dbReference>
<gene>
    <name evidence="8" type="primary">proB</name>
    <name evidence="10" type="ORF">FHR19_000653</name>
</gene>
<keyword evidence="2 8" id="KW-0028">Amino-acid biosynthesis</keyword>
<dbReference type="InterPro" id="IPR002478">
    <property type="entry name" value="PUA"/>
</dbReference>
<dbReference type="RefSeq" id="WP_184024239.1">
    <property type="nucleotide sequence ID" value="NZ_JACIJJ010000001.1"/>
</dbReference>
<dbReference type="InterPro" id="IPR001048">
    <property type="entry name" value="Asp/Glu/Uridylate_kinase"/>
</dbReference>
<proteinExistence type="inferred from homology"/>
<dbReference type="PANTHER" id="PTHR43654">
    <property type="entry name" value="GLUTAMATE 5-KINASE"/>
    <property type="match status" value="1"/>
</dbReference>
<dbReference type="GO" id="GO:0003723">
    <property type="term" value="F:RNA binding"/>
    <property type="evidence" value="ECO:0007669"/>
    <property type="project" value="InterPro"/>
</dbReference>
<feature type="domain" description="PUA" evidence="9">
    <location>
        <begin position="292"/>
        <end position="374"/>
    </location>
</feature>
<dbReference type="InterPro" id="IPR019797">
    <property type="entry name" value="Glutamate_5-kinase_CS"/>
</dbReference>
<dbReference type="AlphaFoldDB" id="A0A7W9AMZ0"/>
<comment type="similarity">
    <text evidence="8">Belongs to the glutamate 5-kinase family.</text>
</comment>
<dbReference type="PANTHER" id="PTHR43654:SF1">
    <property type="entry name" value="ISOPENTENYL PHOSPHATE KINASE"/>
    <property type="match status" value="1"/>
</dbReference>
<comment type="pathway">
    <text evidence="8">Amino-acid biosynthesis; L-proline biosynthesis; L-glutamate 5-semialdehyde from L-glutamate: step 1/2.</text>
</comment>
<comment type="subcellular location">
    <subcellularLocation>
        <location evidence="8">Cytoplasm</location>
    </subcellularLocation>
</comment>
<feature type="binding site" evidence="8">
    <location>
        <begin position="186"/>
        <end position="187"/>
    </location>
    <ligand>
        <name>ATP</name>
        <dbReference type="ChEBI" id="CHEBI:30616"/>
    </ligand>
</feature>
<dbReference type="Gene3D" id="2.30.130.10">
    <property type="entry name" value="PUA domain"/>
    <property type="match status" value="1"/>
</dbReference>
<evidence type="ECO:0000313" key="11">
    <source>
        <dbReference type="Proteomes" id="UP000557739"/>
    </source>
</evidence>
<dbReference type="EMBL" id="JACIJJ010000001">
    <property type="protein sequence ID" value="MBB5697328.1"/>
    <property type="molecule type" value="Genomic_DNA"/>
</dbReference>